<dbReference type="PANTHER" id="PTHR33979">
    <property type="entry name" value="OS02G0221600 PROTEIN"/>
    <property type="match status" value="1"/>
</dbReference>
<dbReference type="PANTHER" id="PTHR33979:SF2">
    <property type="entry name" value="PEPTIDASE M50B-LIKE-DOMAIN-CONTAINING PROTEIN"/>
    <property type="match status" value="1"/>
</dbReference>
<dbReference type="RefSeq" id="WP_278017108.1">
    <property type="nucleotide sequence ID" value="NZ_CP121106.1"/>
</dbReference>
<feature type="transmembrane region" description="Helical" evidence="1">
    <location>
        <begin position="117"/>
        <end position="134"/>
    </location>
</feature>
<evidence type="ECO:0000256" key="1">
    <source>
        <dbReference type="SAM" id="Phobius"/>
    </source>
</evidence>
<feature type="transmembrane region" description="Helical" evidence="1">
    <location>
        <begin position="90"/>
        <end position="110"/>
    </location>
</feature>
<evidence type="ECO:0000313" key="2">
    <source>
        <dbReference type="EMBL" id="WFL78418.1"/>
    </source>
</evidence>
<dbReference type="Pfam" id="PF13398">
    <property type="entry name" value="Peptidase_M50B"/>
    <property type="match status" value="1"/>
</dbReference>
<dbReference type="Proteomes" id="UP001215827">
    <property type="component" value="Chromosome"/>
</dbReference>
<proteinExistence type="predicted"/>
<protein>
    <submittedName>
        <fullName evidence="2">M50 family metallopeptidase</fullName>
    </submittedName>
</protein>
<name>A0ABY8FTS4_9SPHN</name>
<feature type="transmembrane region" description="Helical" evidence="1">
    <location>
        <begin position="140"/>
        <end position="157"/>
    </location>
</feature>
<feature type="transmembrane region" description="Helical" evidence="1">
    <location>
        <begin position="213"/>
        <end position="237"/>
    </location>
</feature>
<dbReference type="EMBL" id="CP121106">
    <property type="protein sequence ID" value="WFL78418.1"/>
    <property type="molecule type" value="Genomic_DNA"/>
</dbReference>
<keyword evidence="1" id="KW-0472">Membrane</keyword>
<keyword evidence="3" id="KW-1185">Reference proteome</keyword>
<gene>
    <name evidence="2" type="ORF">P7228_04960</name>
</gene>
<feature type="transmembrane region" description="Helical" evidence="1">
    <location>
        <begin position="17"/>
        <end position="38"/>
    </location>
</feature>
<evidence type="ECO:0000313" key="3">
    <source>
        <dbReference type="Proteomes" id="UP001215827"/>
    </source>
</evidence>
<dbReference type="InterPro" id="IPR049500">
    <property type="entry name" value="Peptidase_M50B-like"/>
</dbReference>
<reference evidence="2 3" key="1">
    <citation type="submission" date="2023-03" db="EMBL/GenBank/DDBJ databases">
        <title>Altererythrobacter sp. CAU 1644 isolated from sand.</title>
        <authorList>
            <person name="Kim W."/>
        </authorList>
    </citation>
    <scope>NUCLEOTIDE SEQUENCE [LARGE SCALE GENOMIC DNA]</scope>
    <source>
        <strain evidence="2 3">CAU 1644</strain>
    </source>
</reference>
<keyword evidence="1" id="KW-1133">Transmembrane helix</keyword>
<keyword evidence="1" id="KW-0812">Transmembrane</keyword>
<accession>A0ABY8FTS4</accession>
<sequence length="247" mass="26582">MRSVVAPGSSGEQLGRLFLAGVLVVFMPQLPLGNYVIYPFTILTTWFHEMGHGLTGMLLGHEFERLVIFTDGSGYAETRLDSDAGNLSHGLIAAGGPLGPVIIGAALILASSRRKRWRPALLVLAGLIALSALIWVRSTVGLVVLPLVGAAIAWIAYRGKDWAQRFSLQFLGVLAAMSMLRDWDYLFSHSAVIGGQPMLSDTGAMEEALLLPYWLWAIVLLAISAGTIAITLKYALAKGDGGPRRLR</sequence>
<organism evidence="2 3">
    <name type="scientific">Altererythrobacter arenosus</name>
    <dbReference type="NCBI Taxonomy" id="3032592"/>
    <lineage>
        <taxon>Bacteria</taxon>
        <taxon>Pseudomonadati</taxon>
        <taxon>Pseudomonadota</taxon>
        <taxon>Alphaproteobacteria</taxon>
        <taxon>Sphingomonadales</taxon>
        <taxon>Erythrobacteraceae</taxon>
        <taxon>Altererythrobacter</taxon>
    </lineage>
</organism>